<dbReference type="EMBL" id="BKAD01000024">
    <property type="protein sequence ID" value="GEP31121.1"/>
    <property type="molecule type" value="Genomic_DNA"/>
</dbReference>
<organism evidence="2 3">
    <name type="scientific">Sulfuriferula plumbiphila</name>
    <dbReference type="NCBI Taxonomy" id="171865"/>
    <lineage>
        <taxon>Bacteria</taxon>
        <taxon>Pseudomonadati</taxon>
        <taxon>Pseudomonadota</taxon>
        <taxon>Betaproteobacteria</taxon>
        <taxon>Nitrosomonadales</taxon>
        <taxon>Sulfuricellaceae</taxon>
        <taxon>Sulfuriferula</taxon>
    </lineage>
</organism>
<dbReference type="InterPro" id="IPR035919">
    <property type="entry name" value="EAL_sf"/>
</dbReference>
<dbReference type="CDD" id="cd01948">
    <property type="entry name" value="EAL"/>
    <property type="match status" value="1"/>
</dbReference>
<sequence>MTELLKSLLHSDETLARLGGDDFGMGMSSFFYPRNLPVDCVKIDGEFVKNILNDKVSLAMTEAITRVVSMMGIQTVAEYAESTAILEKLREIGVGYAQGYGVSEPIPLEETSNVSTPAELRIRKQQLA</sequence>
<feature type="domain" description="EAL" evidence="1">
    <location>
        <begin position="1"/>
        <end position="119"/>
    </location>
</feature>
<name>A0A512LAG3_9PROT</name>
<evidence type="ECO:0000259" key="1">
    <source>
        <dbReference type="PROSITE" id="PS50883"/>
    </source>
</evidence>
<dbReference type="RefSeq" id="WP_198415344.1">
    <property type="nucleotide sequence ID" value="NZ_AP021884.1"/>
</dbReference>
<reference evidence="2 3" key="1">
    <citation type="submission" date="2019-07" db="EMBL/GenBank/DDBJ databases">
        <title>Whole genome shotgun sequence of Thiobacillus plumbophilus NBRC 107929.</title>
        <authorList>
            <person name="Hosoyama A."/>
            <person name="Uohara A."/>
            <person name="Ohji S."/>
            <person name="Ichikawa N."/>
        </authorList>
    </citation>
    <scope>NUCLEOTIDE SEQUENCE [LARGE SCALE GENOMIC DNA]</scope>
    <source>
        <strain evidence="2 3">NBRC 107929</strain>
    </source>
</reference>
<protein>
    <recommendedName>
        <fullName evidence="1">EAL domain-containing protein</fullName>
    </recommendedName>
</protein>
<dbReference type="Pfam" id="PF00563">
    <property type="entry name" value="EAL"/>
    <property type="match status" value="1"/>
</dbReference>
<comment type="caution">
    <text evidence="2">The sequence shown here is derived from an EMBL/GenBank/DDBJ whole genome shotgun (WGS) entry which is preliminary data.</text>
</comment>
<accession>A0A512LAG3</accession>
<keyword evidence="3" id="KW-1185">Reference proteome</keyword>
<dbReference type="SUPFAM" id="SSF141868">
    <property type="entry name" value="EAL domain-like"/>
    <property type="match status" value="1"/>
</dbReference>
<evidence type="ECO:0000313" key="2">
    <source>
        <dbReference type="EMBL" id="GEP31121.1"/>
    </source>
</evidence>
<evidence type="ECO:0000313" key="3">
    <source>
        <dbReference type="Proteomes" id="UP000321337"/>
    </source>
</evidence>
<dbReference type="GO" id="GO:0071111">
    <property type="term" value="F:cyclic-guanylate-specific phosphodiesterase activity"/>
    <property type="evidence" value="ECO:0007669"/>
    <property type="project" value="InterPro"/>
</dbReference>
<dbReference type="InterPro" id="IPR050706">
    <property type="entry name" value="Cyclic-di-GMP_PDE-like"/>
</dbReference>
<gene>
    <name evidence="2" type="ORF">TPL01_22590</name>
</gene>
<dbReference type="PANTHER" id="PTHR33121">
    <property type="entry name" value="CYCLIC DI-GMP PHOSPHODIESTERASE PDEF"/>
    <property type="match status" value="1"/>
</dbReference>
<dbReference type="PROSITE" id="PS50883">
    <property type="entry name" value="EAL"/>
    <property type="match status" value="1"/>
</dbReference>
<proteinExistence type="predicted"/>
<dbReference type="Gene3D" id="3.20.20.450">
    <property type="entry name" value="EAL domain"/>
    <property type="match status" value="1"/>
</dbReference>
<dbReference type="AlphaFoldDB" id="A0A512LAG3"/>
<dbReference type="PANTHER" id="PTHR33121:SF23">
    <property type="entry name" value="CYCLIC DI-GMP PHOSPHODIESTERASE PDEB"/>
    <property type="match status" value="1"/>
</dbReference>
<dbReference type="Proteomes" id="UP000321337">
    <property type="component" value="Unassembled WGS sequence"/>
</dbReference>
<dbReference type="InterPro" id="IPR001633">
    <property type="entry name" value="EAL_dom"/>
</dbReference>